<evidence type="ECO:0000313" key="2">
    <source>
        <dbReference type="EMBL" id="KAK8022194.1"/>
    </source>
</evidence>
<sequence>MAPTIELPADSPDIHLSPQPTPEECIQIWTATAASWKDSLTLPEYIAEAQYLATAPLARDGGMTRWILVNKKLPHGQRQIFCSCETFQKRALVSDERGNVEEGIVHGVASVFCPPEYRGCGYGSRLMKELAKILQHGWQPEYGNKSIGSVLYSDIGKEYYARLGWIPNPRNEHFAFPPVEMEKKSALSAQLIPESELRKLCHRDETTIRKAMVTPGPDTVQKRVVILPDLEHMLWHIRKEDFATEHIFGKKAEAKGAIAGSPGKQVWALWVRRYYKHPDHPCEEDGENVLYIVRLVVEGDNTANKPYEGLLSLALAGAYTEQAAAFHAVLQAAQAEAAEWRLDQVHLWEPSPLVRCLLGQNNLDATWVERHETSVASALWFTDDGNAVDEAPLWVNNEYYAWC</sequence>
<dbReference type="SUPFAM" id="SSF55729">
    <property type="entry name" value="Acyl-CoA N-acyltransferases (Nat)"/>
    <property type="match status" value="1"/>
</dbReference>
<dbReference type="PANTHER" id="PTHR34815:SF2">
    <property type="entry name" value="N-ACETYLTRANSFERASE DOMAIN-CONTAINING PROTEIN"/>
    <property type="match status" value="1"/>
</dbReference>
<dbReference type="EMBL" id="JAQQWK010000012">
    <property type="protein sequence ID" value="KAK8022194.1"/>
    <property type="molecule type" value="Genomic_DNA"/>
</dbReference>
<dbReference type="Gene3D" id="3.40.630.30">
    <property type="match status" value="1"/>
</dbReference>
<name>A0ABR1RWB1_9PEZI</name>
<keyword evidence="3" id="KW-1185">Reference proteome</keyword>
<evidence type="ECO:0000259" key="1">
    <source>
        <dbReference type="Pfam" id="PF22998"/>
    </source>
</evidence>
<accession>A0ABR1RWB1</accession>
<comment type="caution">
    <text evidence="2">The sequence shown here is derived from an EMBL/GenBank/DDBJ whole genome shotgun (WGS) entry which is preliminary data.</text>
</comment>
<dbReference type="InterPro" id="IPR055100">
    <property type="entry name" value="GNAT_LYC1-like"/>
</dbReference>
<proteinExistence type="predicted"/>
<dbReference type="PANTHER" id="PTHR34815">
    <property type="entry name" value="LYSINE ACETYLTRANSFERASE"/>
    <property type="match status" value="1"/>
</dbReference>
<protein>
    <recommendedName>
        <fullName evidence="1">LYC1 C-terminal domain-containing protein</fullName>
    </recommendedName>
</protein>
<gene>
    <name evidence="2" type="ORF">PG993_012961</name>
</gene>
<feature type="domain" description="LYC1 C-terminal" evidence="1">
    <location>
        <begin position="173"/>
        <end position="403"/>
    </location>
</feature>
<dbReference type="InterPro" id="IPR053013">
    <property type="entry name" value="LAT"/>
</dbReference>
<reference evidence="2 3" key="1">
    <citation type="submission" date="2023-01" db="EMBL/GenBank/DDBJ databases">
        <title>Analysis of 21 Apiospora genomes using comparative genomics revels a genus with tremendous synthesis potential of carbohydrate active enzymes and secondary metabolites.</title>
        <authorList>
            <person name="Sorensen T."/>
        </authorList>
    </citation>
    <scope>NUCLEOTIDE SEQUENCE [LARGE SCALE GENOMIC DNA]</scope>
    <source>
        <strain evidence="2 3">CBS 33761</strain>
    </source>
</reference>
<dbReference type="Proteomes" id="UP001444661">
    <property type="component" value="Unassembled WGS sequence"/>
</dbReference>
<organism evidence="2 3">
    <name type="scientific">Apiospora rasikravindrae</name>
    <dbReference type="NCBI Taxonomy" id="990691"/>
    <lineage>
        <taxon>Eukaryota</taxon>
        <taxon>Fungi</taxon>
        <taxon>Dikarya</taxon>
        <taxon>Ascomycota</taxon>
        <taxon>Pezizomycotina</taxon>
        <taxon>Sordariomycetes</taxon>
        <taxon>Xylariomycetidae</taxon>
        <taxon>Amphisphaeriales</taxon>
        <taxon>Apiosporaceae</taxon>
        <taxon>Apiospora</taxon>
    </lineage>
</organism>
<dbReference type="Pfam" id="PF22998">
    <property type="entry name" value="GNAT_LYC1-like"/>
    <property type="match status" value="1"/>
</dbReference>
<evidence type="ECO:0000313" key="3">
    <source>
        <dbReference type="Proteomes" id="UP001444661"/>
    </source>
</evidence>
<dbReference type="InterPro" id="IPR016181">
    <property type="entry name" value="Acyl_CoA_acyltransferase"/>
</dbReference>